<dbReference type="PANTHER" id="PTHR45982">
    <property type="entry name" value="REGULATOR OF CHROMOSOME CONDENSATION"/>
    <property type="match status" value="1"/>
</dbReference>
<name>A0AA91Q2X4_CLALS</name>
<dbReference type="Gene3D" id="2.130.10.30">
    <property type="entry name" value="Regulator of chromosome condensation 1/beta-lactamase-inhibitor protein II"/>
    <property type="match status" value="3"/>
</dbReference>
<accession>A0AA91Q2X4</accession>
<feature type="repeat" description="RCC1" evidence="1">
    <location>
        <begin position="78"/>
        <end position="140"/>
    </location>
</feature>
<gene>
    <name evidence="2" type="ORF">A9F13_02g01925</name>
</gene>
<evidence type="ECO:0000256" key="1">
    <source>
        <dbReference type="PROSITE-ProRule" id="PRU00235"/>
    </source>
</evidence>
<dbReference type="Proteomes" id="UP000195602">
    <property type="component" value="Unassembled WGS sequence"/>
</dbReference>
<dbReference type="InterPro" id="IPR036047">
    <property type="entry name" value="F-box-like_dom_sf"/>
</dbReference>
<organism evidence="2 3">
    <name type="scientific">Clavispora lusitaniae</name>
    <name type="common">Candida lusitaniae</name>
    <dbReference type="NCBI Taxonomy" id="36911"/>
    <lineage>
        <taxon>Eukaryota</taxon>
        <taxon>Fungi</taxon>
        <taxon>Dikarya</taxon>
        <taxon>Ascomycota</taxon>
        <taxon>Saccharomycotina</taxon>
        <taxon>Pichiomycetes</taxon>
        <taxon>Metschnikowiaceae</taxon>
        <taxon>Clavispora</taxon>
    </lineage>
</organism>
<protein>
    <submittedName>
        <fullName evidence="2">SCF ubiquitin ligase complex subunit</fullName>
    </submittedName>
</protein>
<sequence length="536" mass="60039">MITFTELGEDIIVANLCQFLSPIEIFNLSLTCKQLHSYLTSNEAYHLLFLYRFGKLTPLNLKEYDWEHLFKKRCAKNLNFYTWGSANQGRLGYLLRDIPDANRSQLYFGVHTPTKVPNFDSSVIDQVHAGGYSFQLLTKGKIYCIGANYCGSHGSSTPGPLQNDYVPRIDSGRTIGFVSLTQPRLATEAGLRAVHHRIPDNPNLRLPPEQLEFPPELERTDIEETSFVTKMSLPSSWDRENRKIVNISSGRKHFLALDDEGAVFTWDSGNSDWKTGVQVIFPGLHGRIRSVSAGWNLSSCFMTGVGIVVWYSRDSITKEDYEASKFKAKANYIVIPGSEAIVDYIALQDSVMYIRDDGDLFKFHINASAMANGHENCNDSIWNVPMKAFNSWLAKFNKQNKMEATFTKLSGCYQSFAIFTNHGQVLLGKQGSDDEANLPKVIPELQNKGIIQISMGDYHYLALTDKGKLLSWGLEPQNSGCLGLGNLSEIADETIITENRNHIVTEPHEVKNPSPNGKWLAVSTSGWHAGGLYISE</sequence>
<dbReference type="GO" id="GO:0005737">
    <property type="term" value="C:cytoplasm"/>
    <property type="evidence" value="ECO:0007669"/>
    <property type="project" value="TreeGrafter"/>
</dbReference>
<dbReference type="GO" id="GO:0016874">
    <property type="term" value="F:ligase activity"/>
    <property type="evidence" value="ECO:0007669"/>
    <property type="project" value="UniProtKB-KW"/>
</dbReference>
<comment type="caution">
    <text evidence="2">The sequence shown here is derived from an EMBL/GenBank/DDBJ whole genome shotgun (WGS) entry which is preliminary data.</text>
</comment>
<dbReference type="PANTHER" id="PTHR45982:SF3">
    <property type="entry name" value="F-BOX PROTEIN POF9"/>
    <property type="match status" value="1"/>
</dbReference>
<proteinExistence type="predicted"/>
<dbReference type="InterPro" id="IPR051553">
    <property type="entry name" value="Ran_GTPase-activating"/>
</dbReference>
<dbReference type="InterPro" id="IPR000408">
    <property type="entry name" value="Reg_chr_condens"/>
</dbReference>
<dbReference type="SUPFAM" id="SSF81383">
    <property type="entry name" value="F-box domain"/>
    <property type="match status" value="1"/>
</dbReference>
<dbReference type="KEGG" id="clus:A9F13_02g01925"/>
<evidence type="ECO:0000313" key="3">
    <source>
        <dbReference type="Proteomes" id="UP000195602"/>
    </source>
</evidence>
<feature type="repeat" description="RCC1" evidence="1">
    <location>
        <begin position="411"/>
        <end position="466"/>
    </location>
</feature>
<dbReference type="SUPFAM" id="SSF50985">
    <property type="entry name" value="RCC1/BLIP-II"/>
    <property type="match status" value="1"/>
</dbReference>
<dbReference type="GO" id="GO:0005085">
    <property type="term" value="F:guanyl-nucleotide exchange factor activity"/>
    <property type="evidence" value="ECO:0007669"/>
    <property type="project" value="TreeGrafter"/>
</dbReference>
<reference evidence="2 3" key="1">
    <citation type="submission" date="2017-04" db="EMBL/GenBank/DDBJ databases">
        <title>Draft genome of the yeast Clavispora lusitaniae type strain CBS 6936.</title>
        <authorList>
            <person name="Durrens P."/>
            <person name="Klopp C."/>
            <person name="Biteau N."/>
            <person name="Fitton-Ouhabi V."/>
            <person name="Dementhon K."/>
            <person name="Accoceberry I."/>
            <person name="Sherman D.J."/>
            <person name="Noel T."/>
        </authorList>
    </citation>
    <scope>NUCLEOTIDE SEQUENCE [LARGE SCALE GENOMIC DNA]</scope>
    <source>
        <strain evidence="2 3">CBS 6936</strain>
    </source>
</reference>
<dbReference type="Pfam" id="PF13540">
    <property type="entry name" value="RCC1_2"/>
    <property type="match status" value="1"/>
</dbReference>
<dbReference type="EMBL" id="LYUB02000002">
    <property type="protein sequence ID" value="OVF10386.1"/>
    <property type="molecule type" value="Genomic_DNA"/>
</dbReference>
<dbReference type="InterPro" id="IPR009091">
    <property type="entry name" value="RCC1/BLIP-II"/>
</dbReference>
<keyword evidence="2" id="KW-0436">Ligase</keyword>
<evidence type="ECO:0000313" key="2">
    <source>
        <dbReference type="EMBL" id="OVF10386.1"/>
    </source>
</evidence>
<dbReference type="PROSITE" id="PS50012">
    <property type="entry name" value="RCC1_3"/>
    <property type="match status" value="2"/>
</dbReference>
<dbReference type="CDD" id="cd09917">
    <property type="entry name" value="F-box_SF"/>
    <property type="match status" value="1"/>
</dbReference>
<dbReference type="AlphaFoldDB" id="A0AA91Q2X4"/>